<dbReference type="Proteomes" id="UP000178449">
    <property type="component" value="Unassembled WGS sequence"/>
</dbReference>
<evidence type="ECO:0000313" key="1">
    <source>
        <dbReference type="EMBL" id="OGG94318.1"/>
    </source>
</evidence>
<accession>A0A1F6G877</accession>
<gene>
    <name evidence="1" type="ORF">A2527_00505</name>
</gene>
<protein>
    <submittedName>
        <fullName evidence="1">Uncharacterized protein</fullName>
    </submittedName>
</protein>
<reference evidence="1 2" key="1">
    <citation type="journal article" date="2016" name="Nat. Commun.">
        <title>Thousands of microbial genomes shed light on interconnected biogeochemical processes in an aquifer system.</title>
        <authorList>
            <person name="Anantharaman K."/>
            <person name="Brown C.T."/>
            <person name="Hug L.A."/>
            <person name="Sharon I."/>
            <person name="Castelle C.J."/>
            <person name="Probst A.J."/>
            <person name="Thomas B.C."/>
            <person name="Singh A."/>
            <person name="Wilkins M.J."/>
            <person name="Karaoz U."/>
            <person name="Brodie E.L."/>
            <person name="Williams K.H."/>
            <person name="Hubbard S.S."/>
            <person name="Banfield J.F."/>
        </authorList>
    </citation>
    <scope>NUCLEOTIDE SEQUENCE [LARGE SCALE GENOMIC DNA]</scope>
</reference>
<comment type="caution">
    <text evidence="1">The sequence shown here is derived from an EMBL/GenBank/DDBJ whole genome shotgun (WGS) entry which is preliminary data.</text>
</comment>
<dbReference type="EMBL" id="MFNE01000039">
    <property type="protein sequence ID" value="OGG94318.1"/>
    <property type="molecule type" value="Genomic_DNA"/>
</dbReference>
<dbReference type="AlphaFoldDB" id="A0A1F6G877"/>
<name>A0A1F6G877_9PROT</name>
<organism evidence="1 2">
    <name type="scientific">Candidatus Lambdaproteobacteria bacterium RIFOXYD2_FULL_50_16</name>
    <dbReference type="NCBI Taxonomy" id="1817772"/>
    <lineage>
        <taxon>Bacteria</taxon>
        <taxon>Pseudomonadati</taxon>
        <taxon>Pseudomonadota</taxon>
        <taxon>Candidatus Lambdaproteobacteria</taxon>
    </lineage>
</organism>
<proteinExistence type="predicted"/>
<dbReference type="STRING" id="1817772.A2527_00505"/>
<evidence type="ECO:0000313" key="2">
    <source>
        <dbReference type="Proteomes" id="UP000178449"/>
    </source>
</evidence>
<sequence>MTPFIESKTGLGLILPEAENTAWENIFWQNQHLIGWVLEAQNRMSRLFSGSLVDSTLTGVKVNWVLDDKTSKFAEFPDITITSLPCARMVYYADFDTTTILVRNLASFSDFTPTDKQFPLVHVGTQQKTDGTTPSFAHWVAPRTSTPPWRTI</sequence>